<dbReference type="Proteomes" id="UP000199421">
    <property type="component" value="Unassembled WGS sequence"/>
</dbReference>
<evidence type="ECO:0000256" key="1">
    <source>
        <dbReference type="SAM" id="MobiDB-lite"/>
    </source>
</evidence>
<dbReference type="Pfam" id="PF10546">
    <property type="entry name" value="P63C"/>
    <property type="match status" value="1"/>
</dbReference>
<dbReference type="AlphaFoldDB" id="A0A1H7GNT0"/>
<gene>
    <name evidence="3" type="ORF">SAMN05661044_00144</name>
</gene>
<dbReference type="STRING" id="407022.SAMN05661044_00144"/>
<accession>A0A1H7GNT0</accession>
<dbReference type="RefSeq" id="WP_093316685.1">
    <property type="nucleotide sequence ID" value="NZ_FOAF01000001.1"/>
</dbReference>
<dbReference type="OrthoDB" id="980305at2"/>
<feature type="compositionally biased region" description="Basic and acidic residues" evidence="1">
    <location>
        <begin position="13"/>
        <end position="23"/>
    </location>
</feature>
<feature type="domain" description="Bacteriophage Mx8 p63 C-terminal" evidence="2">
    <location>
        <begin position="66"/>
        <end position="153"/>
    </location>
</feature>
<reference evidence="4" key="1">
    <citation type="submission" date="2016-10" db="EMBL/GenBank/DDBJ databases">
        <authorList>
            <person name="Varghese N."/>
            <person name="Submissions S."/>
        </authorList>
    </citation>
    <scope>NUCLEOTIDE SEQUENCE [LARGE SCALE GENOMIC DNA]</scope>
    <source>
        <strain evidence="4">DSM 18733</strain>
    </source>
</reference>
<evidence type="ECO:0000313" key="4">
    <source>
        <dbReference type="Proteomes" id="UP000199421"/>
    </source>
</evidence>
<sequence>MAKQSKSLQNQEAPDKELKKVRDKDEQSLLLFNTEALISHRPDNVEEEIHQLQNGRQFTIKEVKDIISDMAREYSPMFPNSKPFFKLMYKLSGWNHLNPNDFIKPPVVATYIKKYIYARFKKDVLPILLAKDNPLVSGYVRKYKLFQFLNDEGLLLLEQYIQEAIDVMQDAKDWYDFELQYTAKYELSVQLKCLAN</sequence>
<proteinExistence type="predicted"/>
<name>A0A1H7GNT0_OLID1</name>
<protein>
    <submittedName>
        <fullName evidence="3">P63C domain-containing protein</fullName>
    </submittedName>
</protein>
<organism evidence="3 4">
    <name type="scientific">Olivibacter domesticus</name>
    <name type="common">Pseudosphingobacterium domesticum</name>
    <dbReference type="NCBI Taxonomy" id="407022"/>
    <lineage>
        <taxon>Bacteria</taxon>
        <taxon>Pseudomonadati</taxon>
        <taxon>Bacteroidota</taxon>
        <taxon>Sphingobacteriia</taxon>
        <taxon>Sphingobacteriales</taxon>
        <taxon>Sphingobacteriaceae</taxon>
        <taxon>Olivibacter</taxon>
    </lineage>
</organism>
<keyword evidence="4" id="KW-1185">Reference proteome</keyword>
<evidence type="ECO:0000313" key="3">
    <source>
        <dbReference type="EMBL" id="SEK39714.1"/>
    </source>
</evidence>
<dbReference type="InterPro" id="IPR018874">
    <property type="entry name" value="Phage_Mx8_p63_C"/>
</dbReference>
<evidence type="ECO:0000259" key="2">
    <source>
        <dbReference type="Pfam" id="PF10546"/>
    </source>
</evidence>
<feature type="compositionally biased region" description="Polar residues" evidence="1">
    <location>
        <begin position="1"/>
        <end position="12"/>
    </location>
</feature>
<dbReference type="EMBL" id="FOAF01000001">
    <property type="protein sequence ID" value="SEK39714.1"/>
    <property type="molecule type" value="Genomic_DNA"/>
</dbReference>
<feature type="region of interest" description="Disordered" evidence="1">
    <location>
        <begin position="1"/>
        <end position="23"/>
    </location>
</feature>